<evidence type="ECO:0000256" key="2">
    <source>
        <dbReference type="ARBA" id="ARBA00023002"/>
    </source>
</evidence>
<dbReference type="GO" id="GO:0006086">
    <property type="term" value="P:pyruvate decarboxylation to acetyl-CoA"/>
    <property type="evidence" value="ECO:0007669"/>
    <property type="project" value="TreeGrafter"/>
</dbReference>
<dbReference type="STRING" id="926550.CLDAP_00640"/>
<keyword evidence="2" id="KW-0560">Oxidoreductase</keyword>
<dbReference type="GO" id="GO:0004739">
    <property type="term" value="F:pyruvate dehydrogenase (acetyl-transferring) activity"/>
    <property type="evidence" value="ECO:0007669"/>
    <property type="project" value="TreeGrafter"/>
</dbReference>
<dbReference type="eggNOG" id="COG1071">
    <property type="taxonomic scope" value="Bacteria"/>
</dbReference>
<evidence type="ECO:0000259" key="4">
    <source>
        <dbReference type="Pfam" id="PF00676"/>
    </source>
</evidence>
<name>I0HYL6_CALAS</name>
<dbReference type="Pfam" id="PF00676">
    <property type="entry name" value="E1_dh"/>
    <property type="match status" value="1"/>
</dbReference>
<dbReference type="CDD" id="cd02000">
    <property type="entry name" value="TPP_E1_PDC_ADC_BCADC"/>
    <property type="match status" value="1"/>
</dbReference>
<evidence type="ECO:0000313" key="6">
    <source>
        <dbReference type="Proteomes" id="UP000007880"/>
    </source>
</evidence>
<keyword evidence="3" id="KW-0786">Thiamine pyrophosphate</keyword>
<dbReference type="InterPro" id="IPR001017">
    <property type="entry name" value="DH_E1"/>
</dbReference>
<reference evidence="5 6" key="1">
    <citation type="submission" date="2012-02" db="EMBL/GenBank/DDBJ databases">
        <title>Complete genome sequence of Caldilinea aerophila DSM 14535 (= NBRC 102666).</title>
        <authorList>
            <person name="Oguchi A."/>
            <person name="Hosoyama A."/>
            <person name="Sekine M."/>
            <person name="Fukai R."/>
            <person name="Kato Y."/>
            <person name="Nakamura S."/>
            <person name="Hanada S."/>
            <person name="Yamazaki S."/>
            <person name="Fujita N."/>
        </authorList>
    </citation>
    <scope>NUCLEOTIDE SEQUENCE [LARGE SCALE GENOMIC DNA]</scope>
    <source>
        <strain evidence="6">DSM 14535 / JCM 11387 / NBRC 104270 / STL-6-O1</strain>
    </source>
</reference>
<dbReference type="RefSeq" id="WP_014431346.1">
    <property type="nucleotide sequence ID" value="NC_017079.1"/>
</dbReference>
<dbReference type="InterPro" id="IPR050642">
    <property type="entry name" value="PDH_E1_Alpha_Subunit"/>
</dbReference>
<evidence type="ECO:0000313" key="5">
    <source>
        <dbReference type="EMBL" id="BAL98103.1"/>
    </source>
</evidence>
<dbReference type="KEGG" id="cap:CLDAP_00640"/>
<dbReference type="Proteomes" id="UP000007880">
    <property type="component" value="Chromosome"/>
</dbReference>
<dbReference type="PANTHER" id="PTHR11516:SF60">
    <property type="entry name" value="PYRUVATE DEHYDROGENASE E1 COMPONENT SUBUNIT ALPHA"/>
    <property type="match status" value="1"/>
</dbReference>
<dbReference type="EMBL" id="AP012337">
    <property type="protein sequence ID" value="BAL98103.1"/>
    <property type="molecule type" value="Genomic_DNA"/>
</dbReference>
<dbReference type="InterPro" id="IPR029061">
    <property type="entry name" value="THDP-binding"/>
</dbReference>
<feature type="domain" description="Dehydrogenase E1 component" evidence="4">
    <location>
        <begin position="14"/>
        <end position="312"/>
    </location>
</feature>
<keyword evidence="6" id="KW-1185">Reference proteome</keyword>
<dbReference type="Gene3D" id="3.40.50.970">
    <property type="match status" value="1"/>
</dbReference>
<evidence type="ECO:0000256" key="1">
    <source>
        <dbReference type="ARBA" id="ARBA00001964"/>
    </source>
</evidence>
<gene>
    <name evidence="5" type="primary">acoA</name>
    <name evidence="5" type="ordered locus">CLDAP_00640</name>
</gene>
<dbReference type="HOGENOM" id="CLU_029393_5_0_0"/>
<evidence type="ECO:0000256" key="3">
    <source>
        <dbReference type="ARBA" id="ARBA00023052"/>
    </source>
</evidence>
<accession>I0HYL6</accession>
<dbReference type="AlphaFoldDB" id="I0HYL6"/>
<organism evidence="5 6">
    <name type="scientific">Caldilinea aerophila (strain DSM 14535 / JCM 11387 / NBRC 104270 / STL-6-O1)</name>
    <dbReference type="NCBI Taxonomy" id="926550"/>
    <lineage>
        <taxon>Bacteria</taxon>
        <taxon>Bacillati</taxon>
        <taxon>Chloroflexota</taxon>
        <taxon>Caldilineae</taxon>
        <taxon>Caldilineales</taxon>
        <taxon>Caldilineaceae</taxon>
        <taxon>Caldilinea</taxon>
    </lineage>
</organism>
<comment type="cofactor">
    <cofactor evidence="1">
        <name>thiamine diphosphate</name>
        <dbReference type="ChEBI" id="CHEBI:58937"/>
    </cofactor>
</comment>
<sequence length="327" mass="35855">MALDIETLVDLYRDMWLIRAFEFGLEREFKKGNVPGMLHTGVGQEATQAALAAHLKATDVFFPDHRCHGINALAEEKHQGDGERIMAELFGRATGVCSGKGGSLHSANPKVGNFGDNAVEGSYMATVLGVALAFQMRGQPNVACCIIGDGTVGRGEFHESLNMAAIWKLPVLYACVNNGYAISTPVGKAHASADIVDLARGYGFPCEQVDGNDIEAAYEAVQKAVEFIRAGKGPYFLEFKTWRWQGIFSGEFRPPEEVRYWKEERDPIKLARQKILERGTLSAEDLDRIEAEVKAQIEAWIEFAKSSPLPDPAKATADVYVGWEAIA</sequence>
<dbReference type="SUPFAM" id="SSF52518">
    <property type="entry name" value="Thiamin diphosphate-binding fold (THDP-binding)"/>
    <property type="match status" value="1"/>
</dbReference>
<protein>
    <submittedName>
        <fullName evidence="5">Acetoin dehydrogenase E1 component alpha subunit</fullName>
    </submittedName>
</protein>
<dbReference type="OrthoDB" id="9766715at2"/>
<proteinExistence type="predicted"/>
<dbReference type="PANTHER" id="PTHR11516">
    <property type="entry name" value="PYRUVATE DEHYDROGENASE E1 COMPONENT, ALPHA SUBUNIT BACTERIAL AND ORGANELLAR"/>
    <property type="match status" value="1"/>
</dbReference>